<proteinExistence type="predicted"/>
<dbReference type="EMBL" id="CP034183">
    <property type="protein sequence ID" value="AZI41782.1"/>
    <property type="molecule type" value="Genomic_DNA"/>
</dbReference>
<organism evidence="2 3">
    <name type="scientific">Deinococcus psychrotolerans</name>
    <dbReference type="NCBI Taxonomy" id="2489213"/>
    <lineage>
        <taxon>Bacteria</taxon>
        <taxon>Thermotogati</taxon>
        <taxon>Deinococcota</taxon>
        <taxon>Deinococci</taxon>
        <taxon>Deinococcales</taxon>
        <taxon>Deinococcaceae</taxon>
        <taxon>Deinococcus</taxon>
    </lineage>
</organism>
<feature type="domain" description="GerMN" evidence="1">
    <location>
        <begin position="78"/>
        <end position="164"/>
    </location>
</feature>
<keyword evidence="3" id="KW-1185">Reference proteome</keyword>
<evidence type="ECO:0000313" key="3">
    <source>
        <dbReference type="Proteomes" id="UP000276417"/>
    </source>
</evidence>
<dbReference type="RefSeq" id="WP_124867635.1">
    <property type="nucleotide sequence ID" value="NZ_CP034183.1"/>
</dbReference>
<gene>
    <name evidence="2" type="ORF">EHF33_02650</name>
</gene>
<evidence type="ECO:0000313" key="2">
    <source>
        <dbReference type="EMBL" id="AZI41782.1"/>
    </source>
</evidence>
<name>A0A3G8Y8U0_9DEIO</name>
<reference evidence="2 3" key="1">
    <citation type="submission" date="2018-11" db="EMBL/GenBank/DDBJ databases">
        <title>Deinococcus shelandsis sp. nov., isolated from South Shetland Islands soil of Antarctica.</title>
        <authorList>
            <person name="Tian J."/>
        </authorList>
    </citation>
    <scope>NUCLEOTIDE SEQUENCE [LARGE SCALE GENOMIC DNA]</scope>
    <source>
        <strain evidence="2 3">S14-83T</strain>
    </source>
</reference>
<dbReference type="InterPro" id="IPR019606">
    <property type="entry name" value="GerMN"/>
</dbReference>
<sequence length="180" mass="19500">MKRLFTPINILGLLVLALSLAVRNWVSQPPPAPTPPALQLEVVQPITVTLYFSNGNVDSFVTEDRSVSVEGQSPGKVAQAELNAWARGPLKGKGLRVIPQGSAVPDVWVRGPHFYVNLPSSYAQFNYGVSGERMILCSLTRTLLDKTGKDVLFLLGGQSAPTLLGHMDLTRPYGKADCQD</sequence>
<dbReference type="KEGG" id="dph:EHF33_02650"/>
<protein>
    <submittedName>
        <fullName evidence="2">Sporulation/spore germination protein</fullName>
    </submittedName>
</protein>
<dbReference type="Proteomes" id="UP000276417">
    <property type="component" value="Chromosome 1"/>
</dbReference>
<dbReference type="OrthoDB" id="68423at2"/>
<dbReference type="SMART" id="SM00909">
    <property type="entry name" value="Germane"/>
    <property type="match status" value="1"/>
</dbReference>
<evidence type="ECO:0000259" key="1">
    <source>
        <dbReference type="SMART" id="SM00909"/>
    </source>
</evidence>
<dbReference type="Pfam" id="PF10646">
    <property type="entry name" value="Germane"/>
    <property type="match status" value="1"/>
</dbReference>
<dbReference type="AlphaFoldDB" id="A0A3G8Y8U0"/>
<accession>A0A3G8Y8U0</accession>